<sequence length="104" mass="10842">MRKLLLLVPVVLLLSGCASEWNGEVRFKVRTIGEISSGPVVALDVDGDKPSGTLEQLTSGVTKPDQLPAGVKVGDVVVCSVRQHDANGFDGGNTETAIGPCKRA</sequence>
<protein>
    <recommendedName>
        <fullName evidence="4">DUF5666 domain-containing protein</fullName>
    </recommendedName>
</protein>
<name>A0A2T0SH73_9PSEU</name>
<dbReference type="Proteomes" id="UP000239494">
    <property type="component" value="Unassembled WGS sequence"/>
</dbReference>
<feature type="signal peptide" evidence="1">
    <location>
        <begin position="1"/>
        <end position="20"/>
    </location>
</feature>
<evidence type="ECO:0008006" key="4">
    <source>
        <dbReference type="Google" id="ProtNLM"/>
    </source>
</evidence>
<accession>A0A2T0SH73</accession>
<keyword evidence="1" id="KW-0732">Signal</keyword>
<comment type="caution">
    <text evidence="2">The sequence shown here is derived from an EMBL/GenBank/DDBJ whole genome shotgun (WGS) entry which is preliminary data.</text>
</comment>
<keyword evidence="3" id="KW-1185">Reference proteome</keyword>
<evidence type="ECO:0000313" key="3">
    <source>
        <dbReference type="Proteomes" id="UP000239494"/>
    </source>
</evidence>
<dbReference type="PROSITE" id="PS51257">
    <property type="entry name" value="PROKAR_LIPOPROTEIN"/>
    <property type="match status" value="1"/>
</dbReference>
<proteinExistence type="predicted"/>
<feature type="chain" id="PRO_5038532905" description="DUF5666 domain-containing protein" evidence="1">
    <location>
        <begin position="21"/>
        <end position="104"/>
    </location>
</feature>
<gene>
    <name evidence="2" type="ORF">CLV43_120132</name>
</gene>
<organism evidence="2 3">
    <name type="scientific">Umezawaea tangerina</name>
    <dbReference type="NCBI Taxonomy" id="84725"/>
    <lineage>
        <taxon>Bacteria</taxon>
        <taxon>Bacillati</taxon>
        <taxon>Actinomycetota</taxon>
        <taxon>Actinomycetes</taxon>
        <taxon>Pseudonocardiales</taxon>
        <taxon>Pseudonocardiaceae</taxon>
        <taxon>Umezawaea</taxon>
    </lineage>
</organism>
<dbReference type="EMBL" id="PVTF01000020">
    <property type="protein sequence ID" value="PRY32713.1"/>
    <property type="molecule type" value="Genomic_DNA"/>
</dbReference>
<evidence type="ECO:0000313" key="2">
    <source>
        <dbReference type="EMBL" id="PRY32713.1"/>
    </source>
</evidence>
<evidence type="ECO:0000256" key="1">
    <source>
        <dbReference type="SAM" id="SignalP"/>
    </source>
</evidence>
<dbReference type="RefSeq" id="WP_106196196.1">
    <property type="nucleotide sequence ID" value="NZ_PVTF01000020.1"/>
</dbReference>
<dbReference type="OrthoDB" id="3688545at2"/>
<reference evidence="2 3" key="1">
    <citation type="submission" date="2018-03" db="EMBL/GenBank/DDBJ databases">
        <title>Genomic Encyclopedia of Archaeal and Bacterial Type Strains, Phase II (KMG-II): from individual species to whole genera.</title>
        <authorList>
            <person name="Goeker M."/>
        </authorList>
    </citation>
    <scope>NUCLEOTIDE SEQUENCE [LARGE SCALE GENOMIC DNA]</scope>
    <source>
        <strain evidence="2 3">DSM 44720</strain>
    </source>
</reference>
<dbReference type="AlphaFoldDB" id="A0A2T0SH73"/>